<keyword evidence="3" id="KW-1185">Reference proteome</keyword>
<protein>
    <submittedName>
        <fullName evidence="2">Uncharacterized protein</fullName>
    </submittedName>
</protein>
<sequence>MTAVAERAGRTAPRRLARRPRAALRTVHVLLAVAWTGASLVMLVLPVAVLLRGGDAGFAVAVMGTVGNGMIPFLAVGTVLSGAALGLGTAWGLFRYRWVVAKTVLALAVIVSSVALTTGWVDTAAAGDRSVLPLLVAASVLHQVMLLGATVLSVEKPGGRLSRQRLTGNRMVA</sequence>
<reference evidence="2 3" key="1">
    <citation type="submission" date="2024-03" db="EMBL/GenBank/DDBJ databases">
        <title>Draft genome sequence of Pseudonocardia carboxydivorans JCM 14827.</title>
        <authorList>
            <person name="Duangmal K."/>
        </authorList>
    </citation>
    <scope>NUCLEOTIDE SEQUENCE [LARGE SCALE GENOMIC DNA]</scope>
    <source>
        <strain evidence="2 3">JCM 14827</strain>
    </source>
</reference>
<comment type="caution">
    <text evidence="2">The sequence shown here is derived from an EMBL/GenBank/DDBJ whole genome shotgun (WGS) entry which is preliminary data.</text>
</comment>
<evidence type="ECO:0000313" key="3">
    <source>
        <dbReference type="Proteomes" id="UP001367513"/>
    </source>
</evidence>
<keyword evidence="1" id="KW-1133">Transmembrane helix</keyword>
<accession>A0ABU9AIG3</accession>
<evidence type="ECO:0000256" key="1">
    <source>
        <dbReference type="SAM" id="Phobius"/>
    </source>
</evidence>
<dbReference type="RefSeq" id="WP_346102143.1">
    <property type="nucleotide sequence ID" value="NZ_BAAAOD010000005.1"/>
</dbReference>
<feature type="transmembrane region" description="Helical" evidence="1">
    <location>
        <begin position="132"/>
        <end position="154"/>
    </location>
</feature>
<dbReference type="EMBL" id="JBBPIX010000011">
    <property type="protein sequence ID" value="MEK6465958.1"/>
    <property type="molecule type" value="Genomic_DNA"/>
</dbReference>
<keyword evidence="1" id="KW-0812">Transmembrane</keyword>
<feature type="transmembrane region" description="Helical" evidence="1">
    <location>
        <begin position="99"/>
        <end position="120"/>
    </location>
</feature>
<organism evidence="2 3">
    <name type="scientific">Pseudonocardia alni subsp. carboxydivorans</name>
    <dbReference type="NCBI Taxonomy" id="415010"/>
    <lineage>
        <taxon>Bacteria</taxon>
        <taxon>Bacillati</taxon>
        <taxon>Actinomycetota</taxon>
        <taxon>Actinomycetes</taxon>
        <taxon>Pseudonocardiales</taxon>
        <taxon>Pseudonocardiaceae</taxon>
        <taxon>Pseudonocardia</taxon>
    </lineage>
</organism>
<dbReference type="Proteomes" id="UP001367513">
    <property type="component" value="Unassembled WGS sequence"/>
</dbReference>
<feature type="transmembrane region" description="Helical" evidence="1">
    <location>
        <begin position="27"/>
        <end position="51"/>
    </location>
</feature>
<gene>
    <name evidence="2" type="ORF">WG925_19640</name>
</gene>
<proteinExistence type="predicted"/>
<feature type="transmembrane region" description="Helical" evidence="1">
    <location>
        <begin position="71"/>
        <end position="94"/>
    </location>
</feature>
<evidence type="ECO:0000313" key="2">
    <source>
        <dbReference type="EMBL" id="MEK6465958.1"/>
    </source>
</evidence>
<keyword evidence="1" id="KW-0472">Membrane</keyword>
<name>A0ABU9AIG3_PSEA5</name>